<dbReference type="Pfam" id="PF17256">
    <property type="entry name" value="ANAPC16"/>
    <property type="match status" value="1"/>
</dbReference>
<evidence type="ECO:0000256" key="6">
    <source>
        <dbReference type="ARBA" id="ARBA00023128"/>
    </source>
</evidence>
<evidence type="ECO:0000256" key="2">
    <source>
        <dbReference type="ARBA" id="ARBA00004496"/>
    </source>
</evidence>
<comment type="subcellular location">
    <subcellularLocation>
        <location evidence="2">Cytoplasm</location>
    </subcellularLocation>
    <subcellularLocation>
        <location evidence="1">Mitochondrion</location>
    </subcellularLocation>
</comment>
<dbReference type="GO" id="GO:0032007">
    <property type="term" value="P:negative regulation of TOR signaling"/>
    <property type="evidence" value="ECO:0007669"/>
    <property type="project" value="TreeGrafter"/>
</dbReference>
<feature type="compositionally biased region" description="Low complexity" evidence="8">
    <location>
        <begin position="191"/>
        <end position="213"/>
    </location>
</feature>
<dbReference type="Gene3D" id="3.90.470.40">
    <property type="entry name" value="RTP801-like"/>
    <property type="match status" value="1"/>
</dbReference>
<comment type="similarity">
    <text evidence="3">Belongs to the DDIT4 family.</text>
</comment>
<accession>A0A493TX67</accession>
<dbReference type="GO" id="GO:0001666">
    <property type="term" value="P:response to hypoxia"/>
    <property type="evidence" value="ECO:0007669"/>
    <property type="project" value="TreeGrafter"/>
</dbReference>
<evidence type="ECO:0000256" key="3">
    <source>
        <dbReference type="ARBA" id="ARBA00010670"/>
    </source>
</evidence>
<name>A0A493TX67_ANAPP</name>
<dbReference type="GO" id="GO:0006915">
    <property type="term" value="P:apoptotic process"/>
    <property type="evidence" value="ECO:0007669"/>
    <property type="project" value="UniProtKB-KW"/>
</dbReference>
<protein>
    <recommendedName>
        <fullName evidence="7">DNA damage-inducible transcript 4 protein</fullName>
    </recommendedName>
</protein>
<dbReference type="InterPro" id="IPR038281">
    <property type="entry name" value="RTP801-like_C_sf"/>
</dbReference>
<dbReference type="GO" id="GO:0005739">
    <property type="term" value="C:mitochondrion"/>
    <property type="evidence" value="ECO:0007669"/>
    <property type="project" value="UniProtKB-SubCell"/>
</dbReference>
<dbReference type="Ensembl" id="ENSAPLT00000031966.1">
    <property type="protein sequence ID" value="ENSAPLP00000030488.1"/>
    <property type="gene ID" value="ENSAPLG00000007834.2"/>
</dbReference>
<evidence type="ECO:0000313" key="9">
    <source>
        <dbReference type="Ensembl" id="ENSAPLP00000030488.1"/>
    </source>
</evidence>
<feature type="region of interest" description="Disordered" evidence="8">
    <location>
        <begin position="120"/>
        <end position="213"/>
    </location>
</feature>
<keyword evidence="6" id="KW-0496">Mitochondrion</keyword>
<dbReference type="InterPro" id="IPR029641">
    <property type="entry name" value="APC16"/>
</dbReference>
<sequence length="425" mass="45162">MWGFFFHRNVRNGSSVPGSVLSRRALCQILLVCPQNPGELQGGERGNGNSGVSCGGCQVSELCTEINKLGKIRVFLVFSPEIQAGAPEGTQTPGGCSPGSHCPPVPGLCDLTLFILQKPPKSRNDGAVGGAPRGRPRCHGNRSPSPAPPPDTGSGRGLPPARRPSMHRERDPARRLRQAVRAPRLGRAEMAASSSSSSAGGVSGSSVTGSGFSVSDLAPPRKALFSYPKGAGEMLEDGSERFLCESVFSYQVASTLKQVKHEPDSADQASLPDLDLLLHDPEDEVLCAQLLELVQATLGKAPLGARRCSRLLMPAQLVAQVRTELLRLACSEPCGLRGALLDLCVEHGKACHDVGHIAVDPAVVPTFQLTLVLRLDSRLWPKIQGLFASGPAFTPGFSQALKLSTGFRVIKKKLYSSEQLLIEEC</sequence>
<dbReference type="Pfam" id="PF07809">
    <property type="entry name" value="RTP801_C"/>
    <property type="match status" value="1"/>
</dbReference>
<dbReference type="Proteomes" id="UP000016666">
    <property type="component" value="Unassembled WGS sequence"/>
</dbReference>
<evidence type="ECO:0000256" key="5">
    <source>
        <dbReference type="ARBA" id="ARBA00022703"/>
    </source>
</evidence>
<dbReference type="GO" id="GO:0005680">
    <property type="term" value="C:anaphase-promoting complex"/>
    <property type="evidence" value="ECO:0007669"/>
    <property type="project" value="InterPro"/>
</dbReference>
<keyword evidence="4" id="KW-0963">Cytoplasm</keyword>
<reference evidence="9" key="3">
    <citation type="submission" date="2025-09" db="UniProtKB">
        <authorList>
            <consortium name="Ensembl"/>
        </authorList>
    </citation>
    <scope>IDENTIFICATION</scope>
</reference>
<keyword evidence="5" id="KW-0053">Apoptosis</keyword>
<organism evidence="9 10">
    <name type="scientific">Anas platyrhynchos platyrhynchos</name>
    <name type="common">Northern mallard</name>
    <dbReference type="NCBI Taxonomy" id="8840"/>
    <lineage>
        <taxon>Eukaryota</taxon>
        <taxon>Metazoa</taxon>
        <taxon>Chordata</taxon>
        <taxon>Craniata</taxon>
        <taxon>Vertebrata</taxon>
        <taxon>Euteleostomi</taxon>
        <taxon>Archelosauria</taxon>
        <taxon>Archosauria</taxon>
        <taxon>Dinosauria</taxon>
        <taxon>Saurischia</taxon>
        <taxon>Theropoda</taxon>
        <taxon>Coelurosauria</taxon>
        <taxon>Aves</taxon>
        <taxon>Neognathae</taxon>
        <taxon>Galloanserae</taxon>
        <taxon>Anseriformes</taxon>
        <taxon>Anatidae</taxon>
        <taxon>Anatinae</taxon>
        <taxon>Anas</taxon>
    </lineage>
</organism>
<evidence type="ECO:0000256" key="1">
    <source>
        <dbReference type="ARBA" id="ARBA00004173"/>
    </source>
</evidence>
<evidence type="ECO:0000313" key="10">
    <source>
        <dbReference type="Proteomes" id="UP000016666"/>
    </source>
</evidence>
<reference evidence="10" key="1">
    <citation type="submission" date="2017-10" db="EMBL/GenBank/DDBJ databases">
        <title>A new Pekin duck reference genome.</title>
        <authorList>
            <person name="Hou Z.-C."/>
            <person name="Zhou Z.-K."/>
            <person name="Zhu F."/>
            <person name="Hou S.-S."/>
        </authorList>
    </citation>
    <scope>NUCLEOTIDE SEQUENCE [LARGE SCALE GENOMIC DNA]</scope>
</reference>
<dbReference type="FunFam" id="3.90.470.40:FF:000001">
    <property type="entry name" value="DNA damage-inducible transcript 4 protein"/>
    <property type="match status" value="1"/>
</dbReference>
<evidence type="ECO:0000256" key="7">
    <source>
        <dbReference type="ARBA" id="ARBA00040168"/>
    </source>
</evidence>
<dbReference type="GeneTree" id="ENSGT00390000018109"/>
<dbReference type="InterPro" id="IPR012918">
    <property type="entry name" value="RTP801-like"/>
</dbReference>
<reference evidence="9" key="2">
    <citation type="submission" date="2025-08" db="UniProtKB">
        <authorList>
            <consortium name="Ensembl"/>
        </authorList>
    </citation>
    <scope>IDENTIFICATION</scope>
</reference>
<dbReference type="PANTHER" id="PTHR12478">
    <property type="entry name" value="DNA-DAMAGE-INDUCIBLE TRANSCRIPT 4 PROTEIN DDIT4"/>
    <property type="match status" value="1"/>
</dbReference>
<dbReference type="GO" id="GO:0071889">
    <property type="term" value="F:14-3-3 protein binding"/>
    <property type="evidence" value="ECO:0007669"/>
    <property type="project" value="TreeGrafter"/>
</dbReference>
<proteinExistence type="inferred from homology"/>
<dbReference type="GO" id="GO:0016567">
    <property type="term" value="P:protein ubiquitination"/>
    <property type="evidence" value="ECO:0007669"/>
    <property type="project" value="UniProtKB-UniPathway"/>
</dbReference>
<evidence type="ECO:0000256" key="8">
    <source>
        <dbReference type="SAM" id="MobiDB-lite"/>
    </source>
</evidence>
<dbReference type="UniPathway" id="UPA00143"/>
<dbReference type="AlphaFoldDB" id="A0A493TX67"/>
<keyword evidence="10" id="KW-1185">Reference proteome</keyword>
<evidence type="ECO:0000256" key="4">
    <source>
        <dbReference type="ARBA" id="ARBA00022490"/>
    </source>
</evidence>
<dbReference type="PANTHER" id="PTHR12478:SF7">
    <property type="entry name" value="DNA DAMAGE-INDUCIBLE TRANSCRIPT 4 PROTEIN"/>
    <property type="match status" value="1"/>
</dbReference>